<dbReference type="InterPro" id="IPR013324">
    <property type="entry name" value="RNA_pol_sigma_r3/r4-like"/>
</dbReference>
<name>A0A5C6EF94_9BACT</name>
<keyword evidence="5" id="KW-0804">Transcription</keyword>
<dbReference type="InterPro" id="IPR053812">
    <property type="entry name" value="HTH_Sigma70_ECF-like"/>
</dbReference>
<keyword evidence="8" id="KW-1185">Reference proteome</keyword>
<comment type="caution">
    <text evidence="7">The sequence shown here is derived from an EMBL/GenBank/DDBJ whole genome shotgun (WGS) entry which is preliminary data.</text>
</comment>
<keyword evidence="4" id="KW-0238">DNA-binding</keyword>
<comment type="similarity">
    <text evidence="1">Belongs to the sigma-70 factor family. ECF subfamily.</text>
</comment>
<proteinExistence type="inferred from homology"/>
<keyword evidence="3" id="KW-0731">Sigma factor</keyword>
<organism evidence="7 8">
    <name type="scientific">Rubripirellula tenax</name>
    <dbReference type="NCBI Taxonomy" id="2528015"/>
    <lineage>
        <taxon>Bacteria</taxon>
        <taxon>Pseudomonadati</taxon>
        <taxon>Planctomycetota</taxon>
        <taxon>Planctomycetia</taxon>
        <taxon>Pirellulales</taxon>
        <taxon>Pirellulaceae</taxon>
        <taxon>Rubripirellula</taxon>
    </lineage>
</organism>
<accession>A0A5C6EF94</accession>
<dbReference type="InterPro" id="IPR013325">
    <property type="entry name" value="RNA_pol_sigma_r2"/>
</dbReference>
<dbReference type="SUPFAM" id="SSF88659">
    <property type="entry name" value="Sigma3 and sigma4 domains of RNA polymerase sigma factors"/>
    <property type="match status" value="1"/>
</dbReference>
<gene>
    <name evidence="7" type="primary">carQ</name>
    <name evidence="7" type="ORF">Poly51_50490</name>
</gene>
<dbReference type="InterPro" id="IPR039425">
    <property type="entry name" value="RNA_pol_sigma-70-like"/>
</dbReference>
<dbReference type="EMBL" id="SJPW01000007">
    <property type="protein sequence ID" value="TWU47250.1"/>
    <property type="molecule type" value="Genomic_DNA"/>
</dbReference>
<dbReference type="GO" id="GO:0016987">
    <property type="term" value="F:sigma factor activity"/>
    <property type="evidence" value="ECO:0007669"/>
    <property type="project" value="UniProtKB-KW"/>
</dbReference>
<dbReference type="AlphaFoldDB" id="A0A5C6EF94"/>
<dbReference type="Gene3D" id="1.10.1740.10">
    <property type="match status" value="1"/>
</dbReference>
<protein>
    <submittedName>
        <fullName evidence="7">RNA polymerase sigma factor CarQ</fullName>
    </submittedName>
</protein>
<dbReference type="NCBIfam" id="TIGR02937">
    <property type="entry name" value="sigma70-ECF"/>
    <property type="match status" value="1"/>
</dbReference>
<reference evidence="7 8" key="1">
    <citation type="submission" date="2019-02" db="EMBL/GenBank/DDBJ databases">
        <title>Deep-cultivation of Planctomycetes and their phenomic and genomic characterization uncovers novel biology.</title>
        <authorList>
            <person name="Wiegand S."/>
            <person name="Jogler M."/>
            <person name="Boedeker C."/>
            <person name="Pinto D."/>
            <person name="Vollmers J."/>
            <person name="Rivas-Marin E."/>
            <person name="Kohn T."/>
            <person name="Peeters S.H."/>
            <person name="Heuer A."/>
            <person name="Rast P."/>
            <person name="Oberbeckmann S."/>
            <person name="Bunk B."/>
            <person name="Jeske O."/>
            <person name="Meyerdierks A."/>
            <person name="Storesund J.E."/>
            <person name="Kallscheuer N."/>
            <person name="Luecker S."/>
            <person name="Lage O.M."/>
            <person name="Pohl T."/>
            <person name="Merkel B.J."/>
            <person name="Hornburger P."/>
            <person name="Mueller R.-W."/>
            <person name="Bruemmer F."/>
            <person name="Labrenz M."/>
            <person name="Spormann A.M."/>
            <person name="Op Den Camp H."/>
            <person name="Overmann J."/>
            <person name="Amann R."/>
            <person name="Jetten M.S.M."/>
            <person name="Mascher T."/>
            <person name="Medema M.H."/>
            <person name="Devos D.P."/>
            <person name="Kaster A.-K."/>
            <person name="Ovreas L."/>
            <person name="Rohde M."/>
            <person name="Galperin M.Y."/>
            <person name="Jogler C."/>
        </authorList>
    </citation>
    <scope>NUCLEOTIDE SEQUENCE [LARGE SCALE GENOMIC DNA]</scope>
    <source>
        <strain evidence="7 8">Poly51</strain>
    </source>
</reference>
<evidence type="ECO:0000256" key="1">
    <source>
        <dbReference type="ARBA" id="ARBA00010641"/>
    </source>
</evidence>
<evidence type="ECO:0000256" key="3">
    <source>
        <dbReference type="ARBA" id="ARBA00023082"/>
    </source>
</evidence>
<dbReference type="Gene3D" id="1.10.10.10">
    <property type="entry name" value="Winged helix-like DNA-binding domain superfamily/Winged helix DNA-binding domain"/>
    <property type="match status" value="1"/>
</dbReference>
<dbReference type="RefSeq" id="WP_146460920.1">
    <property type="nucleotide sequence ID" value="NZ_SJPW01000007.1"/>
</dbReference>
<dbReference type="PANTHER" id="PTHR43133">
    <property type="entry name" value="RNA POLYMERASE ECF-TYPE SIGMA FACTO"/>
    <property type="match status" value="1"/>
</dbReference>
<dbReference type="GO" id="GO:0003677">
    <property type="term" value="F:DNA binding"/>
    <property type="evidence" value="ECO:0007669"/>
    <property type="project" value="UniProtKB-KW"/>
</dbReference>
<dbReference type="OrthoDB" id="280689at2"/>
<dbReference type="InterPro" id="IPR014284">
    <property type="entry name" value="RNA_pol_sigma-70_dom"/>
</dbReference>
<evidence type="ECO:0000256" key="2">
    <source>
        <dbReference type="ARBA" id="ARBA00023015"/>
    </source>
</evidence>
<evidence type="ECO:0000256" key="5">
    <source>
        <dbReference type="ARBA" id="ARBA00023163"/>
    </source>
</evidence>
<dbReference type="Pfam" id="PF07638">
    <property type="entry name" value="Sigma70_ECF"/>
    <property type="match status" value="1"/>
</dbReference>
<dbReference type="PANTHER" id="PTHR43133:SF8">
    <property type="entry name" value="RNA POLYMERASE SIGMA FACTOR HI_1459-RELATED"/>
    <property type="match status" value="1"/>
</dbReference>
<evidence type="ECO:0000256" key="4">
    <source>
        <dbReference type="ARBA" id="ARBA00023125"/>
    </source>
</evidence>
<dbReference type="GO" id="GO:0006352">
    <property type="term" value="P:DNA-templated transcription initiation"/>
    <property type="evidence" value="ECO:0007669"/>
    <property type="project" value="InterPro"/>
</dbReference>
<evidence type="ECO:0000313" key="7">
    <source>
        <dbReference type="EMBL" id="TWU47250.1"/>
    </source>
</evidence>
<dbReference type="Proteomes" id="UP000318288">
    <property type="component" value="Unassembled WGS sequence"/>
</dbReference>
<dbReference type="SUPFAM" id="SSF88946">
    <property type="entry name" value="Sigma2 domain of RNA polymerase sigma factors"/>
    <property type="match status" value="1"/>
</dbReference>
<dbReference type="InterPro" id="IPR036388">
    <property type="entry name" value="WH-like_DNA-bd_sf"/>
</dbReference>
<evidence type="ECO:0000313" key="8">
    <source>
        <dbReference type="Proteomes" id="UP000318288"/>
    </source>
</evidence>
<keyword evidence="2" id="KW-0805">Transcription regulation</keyword>
<sequence length="198" mass="22308">MTTSGDKDSIRLAHSDRSLVRLVRDGDERAASELYDRYARRVFGLIDVKMGAKLRNNTMTEDIVQSVFKSIFRGVQAGDYDAPPGKTLWNLLAVIAASKLADKGNHHSAGRRDINRTVRLVDHSEELETDERSINLLSMTLQETLEKLSPINREILKLRIEGHSVSEISATTGRSHRTVERMLQKSRIQLANILLSED</sequence>
<feature type="domain" description="RNA polymerase sigma-70 ECF-like HTH" evidence="6">
    <location>
        <begin position="19"/>
        <end position="190"/>
    </location>
</feature>
<evidence type="ECO:0000259" key="6">
    <source>
        <dbReference type="Pfam" id="PF07638"/>
    </source>
</evidence>